<accession>A0ABT6FJS8</accession>
<gene>
    <name evidence="2" type="ORF">PZE19_29060</name>
</gene>
<keyword evidence="1" id="KW-0732">Signal</keyword>
<dbReference type="EMBL" id="JARRAG010000002">
    <property type="protein sequence ID" value="MDG3007833.1"/>
    <property type="molecule type" value="Genomic_DNA"/>
</dbReference>
<dbReference type="RefSeq" id="WP_277864105.1">
    <property type="nucleotide sequence ID" value="NZ_JARRAG010000002.1"/>
</dbReference>
<name>A0ABT6FJS8_9BACT</name>
<reference evidence="2 3" key="1">
    <citation type="submission" date="2023-03" db="EMBL/GenBank/DDBJ databases">
        <title>Paludisphaera mucosa sp. nov. a novel planctomycete from northern fen.</title>
        <authorList>
            <person name="Ivanova A."/>
        </authorList>
    </citation>
    <scope>NUCLEOTIDE SEQUENCE [LARGE SCALE GENOMIC DNA]</scope>
    <source>
        <strain evidence="2 3">Pla2</strain>
    </source>
</reference>
<comment type="caution">
    <text evidence="2">The sequence shown here is derived from an EMBL/GenBank/DDBJ whole genome shotgun (WGS) entry which is preliminary data.</text>
</comment>
<sequence>MRPRPSAAAALASGLAAALLAAGCGGSSSQPPAGITVPAKGVVTYKGKPLAQGTVVFEPDAGREAHGAIQADGSFVLTTFAKDDGAVPGLHRVAVTGVPKNILPLKFQSAAASKVEIEVADGKADYPIDLK</sequence>
<evidence type="ECO:0008006" key="4">
    <source>
        <dbReference type="Google" id="ProtNLM"/>
    </source>
</evidence>
<protein>
    <recommendedName>
        <fullName evidence="4">Carboxypeptidase regulatory-like domain-containing protein</fullName>
    </recommendedName>
</protein>
<evidence type="ECO:0000256" key="1">
    <source>
        <dbReference type="SAM" id="SignalP"/>
    </source>
</evidence>
<evidence type="ECO:0000313" key="2">
    <source>
        <dbReference type="EMBL" id="MDG3007833.1"/>
    </source>
</evidence>
<dbReference type="PROSITE" id="PS51257">
    <property type="entry name" value="PROKAR_LIPOPROTEIN"/>
    <property type="match status" value="1"/>
</dbReference>
<keyword evidence="3" id="KW-1185">Reference proteome</keyword>
<feature type="chain" id="PRO_5045961840" description="Carboxypeptidase regulatory-like domain-containing protein" evidence="1">
    <location>
        <begin position="22"/>
        <end position="131"/>
    </location>
</feature>
<organism evidence="2 3">
    <name type="scientific">Paludisphaera mucosa</name>
    <dbReference type="NCBI Taxonomy" id="3030827"/>
    <lineage>
        <taxon>Bacteria</taxon>
        <taxon>Pseudomonadati</taxon>
        <taxon>Planctomycetota</taxon>
        <taxon>Planctomycetia</taxon>
        <taxon>Isosphaerales</taxon>
        <taxon>Isosphaeraceae</taxon>
        <taxon>Paludisphaera</taxon>
    </lineage>
</organism>
<evidence type="ECO:0000313" key="3">
    <source>
        <dbReference type="Proteomes" id="UP001216907"/>
    </source>
</evidence>
<proteinExistence type="predicted"/>
<feature type="signal peptide" evidence="1">
    <location>
        <begin position="1"/>
        <end position="21"/>
    </location>
</feature>
<dbReference type="Proteomes" id="UP001216907">
    <property type="component" value="Unassembled WGS sequence"/>
</dbReference>